<sequence length="134" mass="15561">MQRRTCNKKEFNSAPLEDLNMEDTCTISIKEKAMQTFNSVKTYTVNAFWFAFHACSIYLMWIALHYLSAHLYTYFCAPNTIFGFLSSPFIIAAPHCRALRWVIFNGSVSIDNMWLVFGTWLCSKILIPRQPQNT</sequence>
<evidence type="ECO:0000256" key="1">
    <source>
        <dbReference type="SAM" id="Phobius"/>
    </source>
</evidence>
<feature type="transmembrane region" description="Helical" evidence="1">
    <location>
        <begin position="71"/>
        <end position="92"/>
    </location>
</feature>
<dbReference type="EMBL" id="MN739929">
    <property type="protein sequence ID" value="QHT78156.1"/>
    <property type="molecule type" value="Genomic_DNA"/>
</dbReference>
<keyword evidence="1" id="KW-0812">Transmembrane</keyword>
<feature type="transmembrane region" description="Helical" evidence="1">
    <location>
        <begin position="47"/>
        <end position="64"/>
    </location>
</feature>
<reference evidence="2" key="1">
    <citation type="journal article" date="2020" name="Nature">
        <title>Giant virus diversity and host interactions through global metagenomics.</title>
        <authorList>
            <person name="Schulz F."/>
            <person name="Roux S."/>
            <person name="Paez-Espino D."/>
            <person name="Jungbluth S."/>
            <person name="Walsh D.A."/>
            <person name="Denef V.J."/>
            <person name="McMahon K.D."/>
            <person name="Konstantinidis K.T."/>
            <person name="Eloe-Fadrosh E.A."/>
            <person name="Kyrpides N.C."/>
            <person name="Woyke T."/>
        </authorList>
    </citation>
    <scope>NUCLEOTIDE SEQUENCE</scope>
    <source>
        <strain evidence="2">GVMAG-M-3300023179-91</strain>
    </source>
</reference>
<keyword evidence="1" id="KW-1133">Transmembrane helix</keyword>
<evidence type="ECO:0000313" key="2">
    <source>
        <dbReference type="EMBL" id="QHT78156.1"/>
    </source>
</evidence>
<keyword evidence="1" id="KW-0472">Membrane</keyword>
<accession>A0A6C0HDB2</accession>
<dbReference type="AlphaFoldDB" id="A0A6C0HDB2"/>
<proteinExistence type="predicted"/>
<name>A0A6C0HDB2_9ZZZZ</name>
<protein>
    <submittedName>
        <fullName evidence="2">Uncharacterized protein</fullName>
    </submittedName>
</protein>
<organism evidence="2">
    <name type="scientific">viral metagenome</name>
    <dbReference type="NCBI Taxonomy" id="1070528"/>
    <lineage>
        <taxon>unclassified sequences</taxon>
        <taxon>metagenomes</taxon>
        <taxon>organismal metagenomes</taxon>
    </lineage>
</organism>